<organism evidence="2 3">
    <name type="scientific">Phenylobacterium zucineum (strain HLK1)</name>
    <dbReference type="NCBI Taxonomy" id="450851"/>
    <lineage>
        <taxon>Bacteria</taxon>
        <taxon>Pseudomonadati</taxon>
        <taxon>Pseudomonadota</taxon>
        <taxon>Alphaproteobacteria</taxon>
        <taxon>Caulobacterales</taxon>
        <taxon>Caulobacteraceae</taxon>
        <taxon>Phenylobacterium</taxon>
    </lineage>
</organism>
<dbReference type="Pfam" id="PF13302">
    <property type="entry name" value="Acetyltransf_3"/>
    <property type="match status" value="1"/>
</dbReference>
<feature type="domain" description="N-acetyltransferase" evidence="1">
    <location>
        <begin position="12"/>
        <end position="171"/>
    </location>
</feature>
<dbReference type="EMBL" id="CP000747">
    <property type="protein sequence ID" value="ACG76426.1"/>
    <property type="molecule type" value="Genomic_DNA"/>
</dbReference>
<dbReference type="eggNOG" id="COG1670">
    <property type="taxonomic scope" value="Bacteria"/>
</dbReference>
<sequence>MRHDVSLEGFRFRLRPVTLADAPFIVGLRTDPELGRFLHATSPRVEDQEAWLERYFERAGDVYFVIEDGRTGEAVGTIGIYDIDEAARAAEWGRWLVKPGSVAAVESALLIYRAAFEALGLEAVYCRTVADNQRVVSFHDSTGAPRTGVLKDHVELDGALHDSVEHRVTREAWTAMRPRLEMLASRVAGT</sequence>
<dbReference type="RefSeq" id="WP_012520574.1">
    <property type="nucleotide sequence ID" value="NC_011144.1"/>
</dbReference>
<name>B4RBG6_PHEZH</name>
<evidence type="ECO:0000259" key="1">
    <source>
        <dbReference type="PROSITE" id="PS51186"/>
    </source>
</evidence>
<keyword evidence="2" id="KW-0808">Transferase</keyword>
<evidence type="ECO:0000313" key="2">
    <source>
        <dbReference type="EMBL" id="ACG76426.1"/>
    </source>
</evidence>
<gene>
    <name evidence="2" type="ordered locus">PHZ_c0012</name>
</gene>
<keyword evidence="3" id="KW-1185">Reference proteome</keyword>
<proteinExistence type="predicted"/>
<dbReference type="SUPFAM" id="SSF55729">
    <property type="entry name" value="Acyl-CoA N-acyltransferases (Nat)"/>
    <property type="match status" value="1"/>
</dbReference>
<dbReference type="AlphaFoldDB" id="B4RBG6"/>
<dbReference type="KEGG" id="pzu:PHZ_c0012"/>
<accession>B4RBG6</accession>
<protein>
    <submittedName>
        <fullName evidence="2">Acetyltransferase, GNAT family</fullName>
    </submittedName>
</protein>
<dbReference type="Gene3D" id="3.40.630.30">
    <property type="match status" value="1"/>
</dbReference>
<dbReference type="GO" id="GO:0016747">
    <property type="term" value="F:acyltransferase activity, transferring groups other than amino-acyl groups"/>
    <property type="evidence" value="ECO:0007669"/>
    <property type="project" value="InterPro"/>
</dbReference>
<dbReference type="InterPro" id="IPR000182">
    <property type="entry name" value="GNAT_dom"/>
</dbReference>
<dbReference type="PROSITE" id="PS51186">
    <property type="entry name" value="GNAT"/>
    <property type="match status" value="1"/>
</dbReference>
<evidence type="ECO:0000313" key="3">
    <source>
        <dbReference type="Proteomes" id="UP000001868"/>
    </source>
</evidence>
<dbReference type="STRING" id="450851.PHZ_c0012"/>
<dbReference type="PANTHER" id="PTHR43610:SF1">
    <property type="entry name" value="N-ACETYLTRANSFERASE DOMAIN-CONTAINING PROTEIN"/>
    <property type="match status" value="1"/>
</dbReference>
<dbReference type="PANTHER" id="PTHR43610">
    <property type="entry name" value="BLL6696 PROTEIN"/>
    <property type="match status" value="1"/>
</dbReference>
<dbReference type="Proteomes" id="UP000001868">
    <property type="component" value="Chromosome"/>
</dbReference>
<dbReference type="InterPro" id="IPR016181">
    <property type="entry name" value="Acyl_CoA_acyltransferase"/>
</dbReference>
<dbReference type="HOGENOM" id="CLU_121382_0_0_5"/>
<dbReference type="OrthoDB" id="2049878at2"/>
<reference evidence="2 3" key="1">
    <citation type="journal article" date="2008" name="BMC Genomics">
        <title>Complete genome of Phenylobacterium zucineum - a novel facultative intracellular bacterium isolated from human erythroleukemia cell line K562.</title>
        <authorList>
            <person name="Luo Y."/>
            <person name="Xu X."/>
            <person name="Ding Z."/>
            <person name="Liu Z."/>
            <person name="Zhang B."/>
            <person name="Yan Z."/>
            <person name="Sun J."/>
            <person name="Hu S."/>
            <person name="Hu X."/>
        </authorList>
    </citation>
    <scope>NUCLEOTIDE SEQUENCE [LARGE SCALE GENOMIC DNA]</scope>
    <source>
        <strain evidence="2 3">HLK1</strain>
    </source>
</reference>